<dbReference type="EC" id="3.6.4.-" evidence="9"/>
<keyword evidence="5" id="KW-0347">Helicase</keyword>
<dbReference type="KEGG" id="eri:EEI45_01665"/>
<keyword evidence="3 9" id="KW-0227">DNA damage</keyword>
<dbReference type="SUPFAM" id="SSF143517">
    <property type="entry name" value="TRCF domain-like"/>
    <property type="match status" value="1"/>
</dbReference>
<dbReference type="PROSITE" id="PS51192">
    <property type="entry name" value="HELICASE_ATP_BIND_1"/>
    <property type="match status" value="1"/>
</dbReference>
<dbReference type="SMART" id="SM00982">
    <property type="entry name" value="TRCF"/>
    <property type="match status" value="1"/>
</dbReference>
<name>A0A451ENV7_9FIRM</name>
<dbReference type="InterPro" id="IPR001650">
    <property type="entry name" value="Helicase_C-like"/>
</dbReference>
<evidence type="ECO:0000259" key="10">
    <source>
        <dbReference type="PROSITE" id="PS51192"/>
    </source>
</evidence>
<dbReference type="RefSeq" id="WP_125163885.1">
    <property type="nucleotide sequence ID" value="NZ_CP034234.1"/>
</dbReference>
<dbReference type="InterPro" id="IPR014001">
    <property type="entry name" value="Helicase_ATP-bd"/>
</dbReference>
<dbReference type="GO" id="GO:0000716">
    <property type="term" value="P:transcription-coupled nucleotide-excision repair, DNA damage recognition"/>
    <property type="evidence" value="ECO:0007669"/>
    <property type="project" value="UniProtKB-UniRule"/>
</dbReference>
<dbReference type="NCBIfam" id="TIGR00580">
    <property type="entry name" value="mfd"/>
    <property type="match status" value="1"/>
</dbReference>
<dbReference type="SMART" id="SM00487">
    <property type="entry name" value="DEXDc"/>
    <property type="match status" value="1"/>
</dbReference>
<comment type="subcellular location">
    <subcellularLocation>
        <location evidence="9">Cytoplasm</location>
    </subcellularLocation>
</comment>
<keyword evidence="13" id="KW-1185">Reference proteome</keyword>
<dbReference type="GO" id="GO:0003684">
    <property type="term" value="F:damaged DNA binding"/>
    <property type="evidence" value="ECO:0007669"/>
    <property type="project" value="InterPro"/>
</dbReference>
<feature type="domain" description="Helicase ATP-binding" evidence="10">
    <location>
        <begin position="609"/>
        <end position="770"/>
    </location>
</feature>
<keyword evidence="6 9" id="KW-0067">ATP-binding</keyword>
<comment type="similarity">
    <text evidence="9">In the C-terminal section; belongs to the helicase family. RecG subfamily.</text>
</comment>
<comment type="similarity">
    <text evidence="9">In the N-terminal section; belongs to the UvrB family.</text>
</comment>
<proteinExistence type="inferred from homology"/>
<dbReference type="PANTHER" id="PTHR47964">
    <property type="entry name" value="ATP-DEPENDENT DNA HELICASE HOMOLOG RECG, CHLOROPLASTIC"/>
    <property type="match status" value="1"/>
</dbReference>
<dbReference type="CDD" id="cd17991">
    <property type="entry name" value="DEXHc_TRCF"/>
    <property type="match status" value="1"/>
</dbReference>
<evidence type="ECO:0000256" key="5">
    <source>
        <dbReference type="ARBA" id="ARBA00022806"/>
    </source>
</evidence>
<dbReference type="GO" id="GO:0005737">
    <property type="term" value="C:cytoplasm"/>
    <property type="evidence" value="ECO:0007669"/>
    <property type="project" value="UniProtKB-SubCell"/>
</dbReference>
<dbReference type="InterPro" id="IPR037235">
    <property type="entry name" value="TRCF-like_C_D7"/>
</dbReference>
<dbReference type="Pfam" id="PF02559">
    <property type="entry name" value="CarD_TRCF_RID"/>
    <property type="match status" value="1"/>
</dbReference>
<feature type="domain" description="Helicase C-terminal" evidence="11">
    <location>
        <begin position="791"/>
        <end position="945"/>
    </location>
</feature>
<keyword evidence="4 9" id="KW-0378">Hydrolase</keyword>
<dbReference type="PROSITE" id="PS51194">
    <property type="entry name" value="HELICASE_CTER"/>
    <property type="match status" value="1"/>
</dbReference>
<dbReference type="PANTHER" id="PTHR47964:SF1">
    <property type="entry name" value="ATP-DEPENDENT DNA HELICASE HOMOLOG RECG, CHLOROPLASTIC"/>
    <property type="match status" value="1"/>
</dbReference>
<dbReference type="GO" id="GO:0005524">
    <property type="term" value="F:ATP binding"/>
    <property type="evidence" value="ECO:0007669"/>
    <property type="project" value="UniProtKB-UniRule"/>
</dbReference>
<dbReference type="GO" id="GO:0006355">
    <property type="term" value="P:regulation of DNA-templated transcription"/>
    <property type="evidence" value="ECO:0007669"/>
    <property type="project" value="UniProtKB-UniRule"/>
</dbReference>
<evidence type="ECO:0000256" key="1">
    <source>
        <dbReference type="ARBA" id="ARBA00022490"/>
    </source>
</evidence>
<dbReference type="GO" id="GO:0016787">
    <property type="term" value="F:hydrolase activity"/>
    <property type="evidence" value="ECO:0007669"/>
    <property type="project" value="UniProtKB-KW"/>
</dbReference>
<evidence type="ECO:0000256" key="6">
    <source>
        <dbReference type="ARBA" id="ARBA00022840"/>
    </source>
</evidence>
<reference evidence="12 13" key="1">
    <citation type="journal article" date="2020" name="Int. J. Syst. Evol. Microbiol.">
        <title>Description of Erysipelothrix piscisicarius sp. nov., an emergent fish pathogen, and assessment of virulence using a tiger barb (Puntigrus tetrazona) infection model.</title>
        <authorList>
            <person name="Pomaranski E.K."/>
            <person name="Griffin M.J."/>
            <person name="Camus A.C."/>
            <person name="Armwood A.R."/>
            <person name="Shelley J."/>
            <person name="Waldbieser G.C."/>
            <person name="LaFrentz B.R."/>
            <person name="Garcia J.C."/>
            <person name="Yanong R."/>
            <person name="Soto E."/>
        </authorList>
    </citation>
    <scope>NUCLEOTIDE SEQUENCE [LARGE SCALE GENOMIC DNA]</scope>
    <source>
        <strain evidence="12 13">15TAL0474</strain>
    </source>
</reference>
<dbReference type="GO" id="GO:0003678">
    <property type="term" value="F:DNA helicase activity"/>
    <property type="evidence" value="ECO:0007669"/>
    <property type="project" value="TreeGrafter"/>
</dbReference>
<dbReference type="SMART" id="SM00490">
    <property type="entry name" value="HELICc"/>
    <property type="match status" value="1"/>
</dbReference>
<dbReference type="InterPro" id="IPR027417">
    <property type="entry name" value="P-loop_NTPase"/>
</dbReference>
<dbReference type="InterPro" id="IPR047112">
    <property type="entry name" value="RecG/Mfd"/>
</dbReference>
<dbReference type="SMART" id="SM01058">
    <property type="entry name" value="CarD_TRCF"/>
    <property type="match status" value="1"/>
</dbReference>
<evidence type="ECO:0000256" key="2">
    <source>
        <dbReference type="ARBA" id="ARBA00022741"/>
    </source>
</evidence>
<dbReference type="Gene3D" id="2.40.10.170">
    <property type="match status" value="1"/>
</dbReference>
<evidence type="ECO:0000256" key="9">
    <source>
        <dbReference type="HAMAP-Rule" id="MF_00969"/>
    </source>
</evidence>
<dbReference type="EMBL" id="CP034234">
    <property type="protein sequence ID" value="AZK43666.1"/>
    <property type="molecule type" value="Genomic_DNA"/>
</dbReference>
<evidence type="ECO:0000313" key="12">
    <source>
        <dbReference type="EMBL" id="AZK43666.1"/>
    </source>
</evidence>
<sequence>MNWLYNYLEKHELVKEYTQGKNTFAHLSVVQESLLVLGSSRVSKKPLFIIKENEQQASNLYNEIKHLDENANVVYYNHEESLRVEAIVQSEIMKANRIDALFKIVNGDFEICITHAIASVRKLSPLKVLKNSIINIKTGDEWEPLQLARELERLGYTRVKYVEKPFTYAIRGGVCDVFSIQMEQPLRIEFFDVEVDSLRYFDIENQRSLSRVDEAMIAFATDILLNDQDILEISNSLTQKIEGIDNDDLIHEMEQKRELLQMNQFDVSLYPLLSFWSNYATIYDYLSESTTYMSPIEAIERTLKQNTLDAHTFIEEQYEMNQMIYVSDIFESFERIKAKHTYREIFEYQTEGEVFIPWHAPNIVSESIEQTMKWLRKEAITQKVIIILDEDTMEDFVKTLLNQGIEYQVLTDKPTTNGIYIEYGHITSGFILEDIDTVVYTASELYKYKKKMFRYDNKFLKAESLNQLSDLDTLDYVVHRQYGIGKYMGITTKEIEGIHKDFMRIQYRDGDELFVPLEQFNLVRKFMSREAASVRLSKLGTSTWQKNKERIKQDVADVADKLVTLYSSRMEASGFAFSPDTEYQKQFEDAFEYELTHDQKTAIEEIKRDMERNVPMDRLLCGDVGFGKTEVAIRAAFKAFVDHKQVVFLCPTTILSQQHARTLKERLSDFPVTIEVLNRFVSDKEKKEIIERVKDGKVDILVGTHRVLSRDVKFKDLGLLIIDEEQRFGVEHKERIKEFKVSVDVLSLSATPIPRTLQMSLIGLRSLSQLNTPPSNRLPVMTYIIEKNQQTLNDIISKELSREGQVFYLFNNVEQIYSVASVIANHVEDARVAVVHGQMERHEIEDVMIRFISKEINVLVCTTIIETGIDIPNANTIIVDNAHRFGLSQLYQIKGRVGRSDRLAYAYFVVPNKRGLTELAQKRLQAIKEFTQLGSGYKIAMRDLTIRGAGELLGGNQSGFIDTVGIDLYVQLLKEAIAKRQGKEVIDVEAQERFNLKVDGYLPEDFASDDGEKLDLYQQINQIQLLDELKQFHEMIDDRYGKLPNSVKMLLEKTRLELFLNDQRIKSFKERVNKVELVFTEEYSSQVDGVHLFELISEKSSEIKIKYLNQTIIITMPMYTEWAEDLIYILENLKEQTL</sequence>
<comment type="function">
    <text evidence="9">Couples transcription and DNA repair by recognizing RNA polymerase (RNAP) stalled at DNA lesions. Mediates ATP-dependent release of RNAP and its truncated transcript from the DNA, and recruitment of nucleotide excision repair machinery to the damaged site.</text>
</comment>
<dbReference type="Pfam" id="PF00270">
    <property type="entry name" value="DEAD"/>
    <property type="match status" value="1"/>
</dbReference>
<evidence type="ECO:0000259" key="11">
    <source>
        <dbReference type="PROSITE" id="PS51194"/>
    </source>
</evidence>
<keyword evidence="7 9" id="KW-0238">DNA-binding</keyword>
<dbReference type="Gene3D" id="3.40.50.300">
    <property type="entry name" value="P-loop containing nucleotide triphosphate hydrolases"/>
    <property type="match status" value="2"/>
</dbReference>
<dbReference type="Proteomes" id="UP000278804">
    <property type="component" value="Chromosome"/>
</dbReference>
<dbReference type="Gene3D" id="3.30.2060.10">
    <property type="entry name" value="Penicillin-binding protein 1b domain"/>
    <property type="match status" value="1"/>
</dbReference>
<dbReference type="InterPro" id="IPR011545">
    <property type="entry name" value="DEAD/DEAH_box_helicase_dom"/>
</dbReference>
<dbReference type="SUPFAM" id="SSF52540">
    <property type="entry name" value="P-loop containing nucleoside triphosphate hydrolases"/>
    <property type="match status" value="3"/>
</dbReference>
<dbReference type="SUPFAM" id="SSF141259">
    <property type="entry name" value="CarD-like"/>
    <property type="match status" value="1"/>
</dbReference>
<keyword evidence="2 9" id="KW-0547">Nucleotide-binding</keyword>
<evidence type="ECO:0000313" key="13">
    <source>
        <dbReference type="Proteomes" id="UP000278804"/>
    </source>
</evidence>
<dbReference type="Gene3D" id="3.40.50.11180">
    <property type="match status" value="1"/>
</dbReference>
<dbReference type="Pfam" id="PF03461">
    <property type="entry name" value="TRCF"/>
    <property type="match status" value="1"/>
</dbReference>
<evidence type="ECO:0000256" key="3">
    <source>
        <dbReference type="ARBA" id="ARBA00022763"/>
    </source>
</evidence>
<dbReference type="InterPro" id="IPR004576">
    <property type="entry name" value="Mfd"/>
</dbReference>
<evidence type="ECO:0000256" key="7">
    <source>
        <dbReference type="ARBA" id="ARBA00023125"/>
    </source>
</evidence>
<dbReference type="Pfam" id="PF17757">
    <property type="entry name" value="UvrB_inter"/>
    <property type="match status" value="1"/>
</dbReference>
<dbReference type="HAMAP" id="MF_00969">
    <property type="entry name" value="TRCF"/>
    <property type="match status" value="1"/>
</dbReference>
<dbReference type="InterPro" id="IPR003711">
    <property type="entry name" value="CarD-like/TRCF_RID"/>
</dbReference>
<dbReference type="Pfam" id="PF00271">
    <property type="entry name" value="Helicase_C"/>
    <property type="match status" value="1"/>
</dbReference>
<dbReference type="InterPro" id="IPR041471">
    <property type="entry name" value="UvrB_inter"/>
</dbReference>
<keyword evidence="1 9" id="KW-0963">Cytoplasm</keyword>
<evidence type="ECO:0000256" key="4">
    <source>
        <dbReference type="ARBA" id="ARBA00022801"/>
    </source>
</evidence>
<dbReference type="InterPro" id="IPR005118">
    <property type="entry name" value="TRCF_C"/>
</dbReference>
<gene>
    <name evidence="9 12" type="primary">mfd</name>
    <name evidence="12" type="ORF">EEI45_01665</name>
</gene>
<dbReference type="Gene3D" id="3.90.1150.50">
    <property type="entry name" value="Transcription-repair-coupling factor, D7 domain"/>
    <property type="match status" value="1"/>
</dbReference>
<organism evidence="12 13">
    <name type="scientific">Erysipelothrix piscisicarius</name>
    <dbReference type="NCBI Taxonomy" id="2485784"/>
    <lineage>
        <taxon>Bacteria</taxon>
        <taxon>Bacillati</taxon>
        <taxon>Bacillota</taxon>
        <taxon>Erysipelotrichia</taxon>
        <taxon>Erysipelotrichales</taxon>
        <taxon>Erysipelotrichaceae</taxon>
        <taxon>Erysipelothrix</taxon>
    </lineage>
</organism>
<keyword evidence="8 9" id="KW-0234">DNA repair</keyword>
<protein>
    <recommendedName>
        <fullName evidence="9">Transcription-repair-coupling factor</fullName>
        <shortName evidence="9">TRCF</shortName>
        <ecNumber evidence="9">3.6.4.-</ecNumber>
    </recommendedName>
</protein>
<dbReference type="InterPro" id="IPR036101">
    <property type="entry name" value="CarD-like/TRCF_RID_sf"/>
</dbReference>
<evidence type="ECO:0000256" key="8">
    <source>
        <dbReference type="ARBA" id="ARBA00023204"/>
    </source>
</evidence>
<dbReference type="AlphaFoldDB" id="A0A451ENV7"/>
<accession>A0A451ENV7</accession>